<evidence type="ECO:0000313" key="2">
    <source>
        <dbReference type="Proteomes" id="UP000035681"/>
    </source>
</evidence>
<feature type="transmembrane region" description="Helical" evidence="1">
    <location>
        <begin position="12"/>
        <end position="30"/>
    </location>
</feature>
<organism evidence="2 3">
    <name type="scientific">Strongyloides stercoralis</name>
    <name type="common">Threadworm</name>
    <dbReference type="NCBI Taxonomy" id="6248"/>
    <lineage>
        <taxon>Eukaryota</taxon>
        <taxon>Metazoa</taxon>
        <taxon>Ecdysozoa</taxon>
        <taxon>Nematoda</taxon>
        <taxon>Chromadorea</taxon>
        <taxon>Rhabditida</taxon>
        <taxon>Tylenchina</taxon>
        <taxon>Panagrolaimomorpha</taxon>
        <taxon>Strongyloidoidea</taxon>
        <taxon>Strongyloididae</taxon>
        <taxon>Strongyloides</taxon>
    </lineage>
</organism>
<accession>A0AAF5DH51</accession>
<dbReference type="AlphaFoldDB" id="A0AAF5DH51"/>
<protein>
    <submittedName>
        <fullName evidence="3">Uncharacterized protein</fullName>
    </submittedName>
</protein>
<keyword evidence="1" id="KW-0812">Transmembrane</keyword>
<evidence type="ECO:0000313" key="3">
    <source>
        <dbReference type="WBParaSite" id="TCONS_00011211.p1"/>
    </source>
</evidence>
<keyword evidence="2" id="KW-1185">Reference proteome</keyword>
<evidence type="ECO:0000256" key="1">
    <source>
        <dbReference type="SAM" id="Phobius"/>
    </source>
</evidence>
<proteinExistence type="predicted"/>
<name>A0AAF5DH51_STRER</name>
<dbReference type="Proteomes" id="UP000035681">
    <property type="component" value="Unplaced"/>
</dbReference>
<dbReference type="WBParaSite" id="TCONS_00011211.p1">
    <property type="protein sequence ID" value="TCONS_00011211.p1"/>
    <property type="gene ID" value="XLOC_005409"/>
</dbReference>
<reference evidence="3" key="1">
    <citation type="submission" date="2024-02" db="UniProtKB">
        <authorList>
            <consortium name="WormBaseParasite"/>
        </authorList>
    </citation>
    <scope>IDENTIFICATION</scope>
</reference>
<keyword evidence="1" id="KW-1133">Transmembrane helix</keyword>
<keyword evidence="1" id="KW-0472">Membrane</keyword>
<feature type="transmembrane region" description="Helical" evidence="1">
    <location>
        <begin position="72"/>
        <end position="89"/>
    </location>
</feature>
<sequence length="109" mass="13312">MFQKSIKVYRNGFCVSMALLAYIFLSYLMLETCYKDEKSFIYLNKLYTELPKECFFKRYSSRLTSTFIDHNFAYHLEMLILLQFLYQYYKTKKKHLLLCFGNLKLLEMK</sequence>